<gene>
    <name evidence="8" type="ORF">SCARR_05403</name>
</gene>
<evidence type="ECO:0000259" key="7">
    <source>
        <dbReference type="Pfam" id="PF13244"/>
    </source>
</evidence>
<evidence type="ECO:0000256" key="6">
    <source>
        <dbReference type="SAM" id="Phobius"/>
    </source>
</evidence>
<organism evidence="8 9">
    <name type="scientific">Pontiella sulfatireligans</name>
    <dbReference type="NCBI Taxonomy" id="2750658"/>
    <lineage>
        <taxon>Bacteria</taxon>
        <taxon>Pseudomonadati</taxon>
        <taxon>Kiritimatiellota</taxon>
        <taxon>Kiritimatiellia</taxon>
        <taxon>Kiritimatiellales</taxon>
        <taxon>Pontiellaceae</taxon>
        <taxon>Pontiella</taxon>
    </lineage>
</organism>
<dbReference type="InterPro" id="IPR025383">
    <property type="entry name" value="MrpA_C/MbhD"/>
</dbReference>
<evidence type="ECO:0000313" key="8">
    <source>
        <dbReference type="EMBL" id="VGO23296.1"/>
    </source>
</evidence>
<proteinExistence type="predicted"/>
<protein>
    <recommendedName>
        <fullName evidence="7">MrpA C-terminal/MbhD domain-containing protein</fullName>
    </recommendedName>
</protein>
<keyword evidence="9" id="KW-1185">Reference proteome</keyword>
<keyword evidence="4 6" id="KW-1133">Transmembrane helix</keyword>
<evidence type="ECO:0000256" key="1">
    <source>
        <dbReference type="ARBA" id="ARBA00004651"/>
    </source>
</evidence>
<evidence type="ECO:0000256" key="5">
    <source>
        <dbReference type="ARBA" id="ARBA00023136"/>
    </source>
</evidence>
<name>A0A6C2UWS6_9BACT</name>
<evidence type="ECO:0000256" key="4">
    <source>
        <dbReference type="ARBA" id="ARBA00022989"/>
    </source>
</evidence>
<comment type="subcellular location">
    <subcellularLocation>
        <location evidence="1">Cell membrane</location>
        <topology evidence="1">Multi-pass membrane protein</topology>
    </subcellularLocation>
</comment>
<feature type="transmembrane region" description="Helical" evidence="6">
    <location>
        <begin position="52"/>
        <end position="70"/>
    </location>
</feature>
<evidence type="ECO:0000313" key="9">
    <source>
        <dbReference type="Proteomes" id="UP000346198"/>
    </source>
</evidence>
<reference evidence="8 9" key="1">
    <citation type="submission" date="2019-04" db="EMBL/GenBank/DDBJ databases">
        <authorList>
            <person name="Van Vliet M D."/>
        </authorList>
    </citation>
    <scope>NUCLEOTIDE SEQUENCE [LARGE SCALE GENOMIC DNA]</scope>
    <source>
        <strain evidence="8 9">F21</strain>
    </source>
</reference>
<feature type="domain" description="MrpA C-terminal/MbhD" evidence="7">
    <location>
        <begin position="11"/>
        <end position="76"/>
    </location>
</feature>
<accession>A0A6C2UWS6</accession>
<evidence type="ECO:0000256" key="2">
    <source>
        <dbReference type="ARBA" id="ARBA00022475"/>
    </source>
</evidence>
<dbReference type="Proteomes" id="UP000346198">
    <property type="component" value="Unassembled WGS sequence"/>
</dbReference>
<keyword evidence="3 6" id="KW-0812">Transmembrane</keyword>
<keyword evidence="5 6" id="KW-0472">Membrane</keyword>
<dbReference type="Pfam" id="PF13244">
    <property type="entry name" value="MbhD"/>
    <property type="match status" value="1"/>
</dbReference>
<dbReference type="EMBL" id="CAAHFH010000003">
    <property type="protein sequence ID" value="VGO23296.1"/>
    <property type="molecule type" value="Genomic_DNA"/>
</dbReference>
<sequence>MNGWIEVFIVALLPLTALFAVLQTQAYSALVLRGMMGVVAVLLYTVLGAPDVALTEALVGTLLTVILYAVTVRSTQVVRVGLLADRAAGVAIKQLCKTHKLSMRKVVFPGEKELVEALKAGRVDAVCVEFGLAPALHPLFPPEQPADRLITVLAEHGKWHERKLNALSSEDEPIVRLRYRERGGIR</sequence>
<dbReference type="GO" id="GO:0005886">
    <property type="term" value="C:plasma membrane"/>
    <property type="evidence" value="ECO:0007669"/>
    <property type="project" value="UniProtKB-SubCell"/>
</dbReference>
<evidence type="ECO:0000256" key="3">
    <source>
        <dbReference type="ARBA" id="ARBA00022692"/>
    </source>
</evidence>
<keyword evidence="2" id="KW-1003">Cell membrane</keyword>
<dbReference type="AlphaFoldDB" id="A0A6C2UWS6"/>
<dbReference type="RefSeq" id="WP_136065512.1">
    <property type="nucleotide sequence ID" value="NZ_CAAHFH010000003.1"/>
</dbReference>